<evidence type="ECO:0000313" key="2">
    <source>
        <dbReference type="Proteomes" id="UP001148125"/>
    </source>
</evidence>
<evidence type="ECO:0000313" key="1">
    <source>
        <dbReference type="EMBL" id="MDE5414266.1"/>
    </source>
</evidence>
<dbReference type="RefSeq" id="WP_275118875.1">
    <property type="nucleotide sequence ID" value="NZ_JAOTPO010000008.1"/>
</dbReference>
<name>A0ABT5VFN7_9BACI</name>
<dbReference type="EMBL" id="JAOTPO010000008">
    <property type="protein sequence ID" value="MDE5414266.1"/>
    <property type="molecule type" value="Genomic_DNA"/>
</dbReference>
<comment type="caution">
    <text evidence="1">The sequence shown here is derived from an EMBL/GenBank/DDBJ whole genome shotgun (WGS) entry which is preliminary data.</text>
</comment>
<accession>A0ABT5VFN7</accession>
<dbReference type="Proteomes" id="UP001148125">
    <property type="component" value="Unassembled WGS sequence"/>
</dbReference>
<proteinExistence type="predicted"/>
<reference evidence="1" key="1">
    <citation type="submission" date="2024-05" db="EMBL/GenBank/DDBJ databases">
        <title>Alkalihalobacillus sp. strain MEB203 novel alkaliphilic bacterium from Lonar Lake, India.</title>
        <authorList>
            <person name="Joshi A."/>
            <person name="Thite S."/>
            <person name="Mengade P."/>
        </authorList>
    </citation>
    <scope>NUCLEOTIDE SEQUENCE</scope>
    <source>
        <strain evidence="1">MEB 203</strain>
    </source>
</reference>
<keyword evidence="2" id="KW-1185">Reference proteome</keyword>
<protein>
    <submittedName>
        <fullName evidence="1">Stage III sporulation protein AH</fullName>
    </submittedName>
</protein>
<gene>
    <name evidence="1" type="ORF">N7Z68_12870</name>
</gene>
<organism evidence="1 2">
    <name type="scientific">Alkalihalobacterium chitinilyticum</name>
    <dbReference type="NCBI Taxonomy" id="2980103"/>
    <lineage>
        <taxon>Bacteria</taxon>
        <taxon>Bacillati</taxon>
        <taxon>Bacillota</taxon>
        <taxon>Bacilli</taxon>
        <taxon>Bacillales</taxon>
        <taxon>Bacillaceae</taxon>
        <taxon>Alkalihalobacterium</taxon>
    </lineage>
</organism>
<sequence length="142" mass="17059">MLMITENVKGKRYKQLVDILSKNCNRFAFVENRQMMEIEEERLAYIDILIADIAGHLIERKIQREWETTKLSEDTAYVFYFNLNNATRLFLKEHSNSVFDWIGPELPEDLMFYHNDKCLFASCSHERFFMVNETIWDSFLLK</sequence>